<evidence type="ECO:0000256" key="21">
    <source>
        <dbReference type="SAM" id="Coils"/>
    </source>
</evidence>
<dbReference type="GO" id="GO:0004623">
    <property type="term" value="F:phospholipase A2 activity"/>
    <property type="evidence" value="ECO:0007669"/>
    <property type="project" value="UniProtKB-EC"/>
</dbReference>
<dbReference type="EMBL" id="FNII01000011">
    <property type="protein sequence ID" value="SDO01152.1"/>
    <property type="molecule type" value="Genomic_DNA"/>
</dbReference>
<feature type="chain" id="PRO_5011764754" description="Phospholipase A1" evidence="20">
    <location>
        <begin position="27"/>
        <end position="342"/>
    </location>
</feature>
<evidence type="ECO:0000256" key="11">
    <source>
        <dbReference type="ARBA" id="ARBA00022729"/>
    </source>
</evidence>
<keyword evidence="10 19" id="KW-0479">Metal-binding</keyword>
<dbReference type="OrthoDB" id="188433at2"/>
<comment type="function">
    <text evidence="20">Hydrolysis of phosphatidylcholine with phospholipase A2 (EC 3.1.1.4) and phospholipase A1 (EC 3.1.1.32) activities.</text>
</comment>
<dbReference type="CDD" id="cd00541">
    <property type="entry name" value="OMPLA"/>
    <property type="match status" value="1"/>
</dbReference>
<evidence type="ECO:0000256" key="1">
    <source>
        <dbReference type="ARBA" id="ARBA00000111"/>
    </source>
</evidence>
<keyword evidence="21" id="KW-0175">Coiled coil</keyword>
<evidence type="ECO:0000256" key="5">
    <source>
        <dbReference type="ARBA" id="ARBA00013179"/>
    </source>
</evidence>
<evidence type="ECO:0000256" key="15">
    <source>
        <dbReference type="ARBA" id="ARBA00023098"/>
    </source>
</evidence>
<accession>A0A1H0G2Q6</accession>
<evidence type="ECO:0000256" key="14">
    <source>
        <dbReference type="ARBA" id="ARBA00022963"/>
    </source>
</evidence>
<comment type="subunit">
    <text evidence="4 20">Homodimer; dimerization is reversible, and the dimeric form is the active one.</text>
</comment>
<feature type="active site" description="Nucleophile" evidence="18">
    <location>
        <position position="206"/>
    </location>
</feature>
<dbReference type="EC" id="3.1.1.4" evidence="6 20"/>
<dbReference type="RefSeq" id="WP_089707111.1">
    <property type="nucleotide sequence ID" value="NZ_FNII01000011.1"/>
</dbReference>
<dbReference type="PRINTS" id="PR01486">
    <property type="entry name" value="PHPHLIPASEA1"/>
</dbReference>
<keyword evidence="9" id="KW-0812">Transmembrane</keyword>
<comment type="cofactor">
    <cofactor evidence="20">
        <name>Ca(2+)</name>
        <dbReference type="ChEBI" id="CHEBI:29108"/>
    </cofactor>
    <text evidence="20">Binds 1 Ca(2+) ion per monomer. In the dimeric form the Ca(2+) is bound by different amino acids with binding of each Ca(2+) shared with ligands coming from each monomer. The Ca(2+) ion may have a role in catalysis.</text>
</comment>
<dbReference type="PANTHER" id="PTHR40457">
    <property type="entry name" value="PHOSPHOLIPASE A1"/>
    <property type="match status" value="1"/>
</dbReference>
<dbReference type="InterPro" id="IPR003187">
    <property type="entry name" value="PLipase_A1"/>
</dbReference>
<evidence type="ECO:0000256" key="4">
    <source>
        <dbReference type="ARBA" id="ARBA00011702"/>
    </source>
</evidence>
<evidence type="ECO:0000256" key="10">
    <source>
        <dbReference type="ARBA" id="ARBA00022723"/>
    </source>
</evidence>
<feature type="binding site" description="in dimeric form" evidence="19">
    <location>
        <position position="168"/>
    </location>
    <ligand>
        <name>Ca(2+)</name>
        <dbReference type="ChEBI" id="CHEBI:29108"/>
        <label>1</label>
    </ligand>
</feature>
<gene>
    <name evidence="22" type="ORF">SAMN04487951_11162</name>
</gene>
<dbReference type="Pfam" id="PF02253">
    <property type="entry name" value="PLA1"/>
    <property type="match status" value="1"/>
</dbReference>
<dbReference type="Gene3D" id="2.40.230.10">
    <property type="entry name" value="Phospholipase A1"/>
    <property type="match status" value="1"/>
</dbReference>
<dbReference type="STRING" id="416873.SAMN04487951_11162"/>
<dbReference type="PANTHER" id="PTHR40457:SF1">
    <property type="entry name" value="PHOSPHOLIPASE A1"/>
    <property type="match status" value="1"/>
</dbReference>
<evidence type="ECO:0000256" key="20">
    <source>
        <dbReference type="RuleBase" id="RU366027"/>
    </source>
</evidence>
<evidence type="ECO:0000256" key="2">
    <source>
        <dbReference type="ARBA" id="ARBA00001604"/>
    </source>
</evidence>
<organism evidence="22 23">
    <name type="scientific">Vreelandella arcis</name>
    <dbReference type="NCBI Taxonomy" id="416873"/>
    <lineage>
        <taxon>Bacteria</taxon>
        <taxon>Pseudomonadati</taxon>
        <taxon>Pseudomonadota</taxon>
        <taxon>Gammaproteobacteria</taxon>
        <taxon>Oceanospirillales</taxon>
        <taxon>Halomonadaceae</taxon>
        <taxon>Vreelandella</taxon>
    </lineage>
</organism>
<evidence type="ECO:0000256" key="13">
    <source>
        <dbReference type="ARBA" id="ARBA00022837"/>
    </source>
</evidence>
<dbReference type="GO" id="GO:0005509">
    <property type="term" value="F:calcium ion binding"/>
    <property type="evidence" value="ECO:0007669"/>
    <property type="project" value="TreeGrafter"/>
</dbReference>
<feature type="coiled-coil region" evidence="21">
    <location>
        <begin position="29"/>
        <end position="59"/>
    </location>
</feature>
<evidence type="ECO:0000256" key="18">
    <source>
        <dbReference type="PIRSR" id="PIRSR603187-1"/>
    </source>
</evidence>
<keyword evidence="12 20" id="KW-0378">Hydrolase</keyword>
<name>A0A1H0G2Q6_9GAMM</name>
<evidence type="ECO:0000256" key="6">
    <source>
        <dbReference type="ARBA" id="ARBA00013278"/>
    </source>
</evidence>
<dbReference type="SUPFAM" id="SSF56931">
    <property type="entry name" value="Outer membrane phospholipase A (OMPLA)"/>
    <property type="match status" value="1"/>
</dbReference>
<keyword evidence="16" id="KW-0472">Membrane</keyword>
<keyword evidence="15 20" id="KW-0443">Lipid metabolism</keyword>
<keyword evidence="14 20" id="KW-0442">Lipid degradation</keyword>
<evidence type="ECO:0000256" key="8">
    <source>
        <dbReference type="ARBA" id="ARBA00022452"/>
    </source>
</evidence>
<comment type="catalytic activity">
    <reaction evidence="2 20">
        <text>a 1,2-diacyl-sn-glycero-3-phosphocholine + H2O = a 1-acyl-sn-glycero-3-phosphocholine + a fatty acid + H(+)</text>
        <dbReference type="Rhea" id="RHEA:15801"/>
        <dbReference type="ChEBI" id="CHEBI:15377"/>
        <dbReference type="ChEBI" id="CHEBI:15378"/>
        <dbReference type="ChEBI" id="CHEBI:28868"/>
        <dbReference type="ChEBI" id="CHEBI:57643"/>
        <dbReference type="ChEBI" id="CHEBI:58168"/>
        <dbReference type="EC" id="3.1.1.4"/>
    </reaction>
</comment>
<dbReference type="EC" id="3.1.1.32" evidence="5 20"/>
<feature type="signal peptide" evidence="20">
    <location>
        <begin position="1"/>
        <end position="26"/>
    </location>
</feature>
<feature type="binding site" description="in dimeric form" evidence="19">
    <location>
        <position position="214"/>
    </location>
    <ligand>
        <name>Ca(2+)</name>
        <dbReference type="ChEBI" id="CHEBI:29108"/>
        <label>1</label>
    </ligand>
</feature>
<feature type="binding site" description="in dimeric form" evidence="19">
    <location>
        <position position="209"/>
    </location>
    <ligand>
        <name>Ca(2+)</name>
        <dbReference type="ChEBI" id="CHEBI:29108"/>
        <label>1</label>
    </ligand>
</feature>
<comment type="similarity">
    <text evidence="3 20">Belongs to the phospholipase A1 family.</text>
</comment>
<evidence type="ECO:0000256" key="9">
    <source>
        <dbReference type="ARBA" id="ARBA00022692"/>
    </source>
</evidence>
<protein>
    <recommendedName>
        <fullName evidence="7 20">Phospholipase A1</fullName>
        <ecNumber evidence="5 20">3.1.1.32</ecNumber>
        <ecNumber evidence="6 20">3.1.1.4</ecNumber>
    </recommendedName>
    <alternativeName>
        <fullName evidence="20">Phosphatidylcholine 1-acylhydrolase</fullName>
    </alternativeName>
</protein>
<evidence type="ECO:0000256" key="17">
    <source>
        <dbReference type="ARBA" id="ARBA00023237"/>
    </source>
</evidence>
<dbReference type="GO" id="GO:0016042">
    <property type="term" value="P:lipid catabolic process"/>
    <property type="evidence" value="ECO:0007669"/>
    <property type="project" value="UniProtKB-KW"/>
</dbReference>
<evidence type="ECO:0000256" key="12">
    <source>
        <dbReference type="ARBA" id="ARBA00022801"/>
    </source>
</evidence>
<reference evidence="23" key="1">
    <citation type="submission" date="2016-10" db="EMBL/GenBank/DDBJ databases">
        <authorList>
            <person name="Varghese N."/>
            <person name="Submissions S."/>
        </authorList>
    </citation>
    <scope>NUCLEOTIDE SEQUENCE [LARGE SCALE GENOMIC DNA]</scope>
    <source>
        <strain evidence="23">CGMCC 1.6494</strain>
    </source>
</reference>
<keyword evidence="23" id="KW-1185">Reference proteome</keyword>
<dbReference type="Proteomes" id="UP000199677">
    <property type="component" value="Unassembled WGS sequence"/>
</dbReference>
<evidence type="ECO:0000313" key="22">
    <source>
        <dbReference type="EMBL" id="SDO01152.1"/>
    </source>
</evidence>
<evidence type="ECO:0000256" key="7">
    <source>
        <dbReference type="ARBA" id="ARBA00021726"/>
    </source>
</evidence>
<proteinExistence type="inferred from homology"/>
<keyword evidence="13 19" id="KW-0106">Calcium</keyword>
<comment type="subcellular location">
    <subcellularLocation>
        <location evidence="20">Cell outer membrane</location>
        <topology evidence="20">Multi-pass membrane protein</topology>
    </subcellularLocation>
    <text evidence="20">One of the very few enzymes located there.</text>
</comment>
<evidence type="ECO:0000313" key="23">
    <source>
        <dbReference type="Proteomes" id="UP000199677"/>
    </source>
</evidence>
<dbReference type="GO" id="GO:0009279">
    <property type="term" value="C:cell outer membrane"/>
    <property type="evidence" value="ECO:0007669"/>
    <property type="project" value="UniProtKB-SubCell"/>
</dbReference>
<feature type="binding site" description="in dimeric form" evidence="19">
    <location>
        <position position="249"/>
    </location>
    <ligand>
        <name>Ca(2+)</name>
        <dbReference type="ChEBI" id="CHEBI:29108"/>
        <label>1</label>
    </ligand>
</feature>
<evidence type="ECO:0000256" key="19">
    <source>
        <dbReference type="PIRSR" id="PIRSR603187-2"/>
    </source>
</evidence>
<keyword evidence="17 20" id="KW-0998">Cell outer membrane</keyword>
<keyword evidence="11 20" id="KW-0732">Signal</keyword>
<dbReference type="AlphaFoldDB" id="A0A1H0G2Q6"/>
<evidence type="ECO:0000256" key="3">
    <source>
        <dbReference type="ARBA" id="ARBA00010525"/>
    </source>
</evidence>
<evidence type="ECO:0000256" key="16">
    <source>
        <dbReference type="ARBA" id="ARBA00023136"/>
    </source>
</evidence>
<comment type="catalytic activity">
    <reaction evidence="1 20">
        <text>a 1,2-diacyl-sn-glycero-3-phosphocholine + H2O = a 2-acyl-sn-glycero-3-phosphocholine + a fatty acid + H(+)</text>
        <dbReference type="Rhea" id="RHEA:18689"/>
        <dbReference type="ChEBI" id="CHEBI:15377"/>
        <dbReference type="ChEBI" id="CHEBI:15378"/>
        <dbReference type="ChEBI" id="CHEBI:28868"/>
        <dbReference type="ChEBI" id="CHEBI:57643"/>
        <dbReference type="ChEBI" id="CHEBI:57875"/>
        <dbReference type="EC" id="3.1.1.32"/>
    </reaction>
</comment>
<sequence>MAIRHRRLTCFVLLCGLSAVSTFTYADTRDEIEARIRELNSELSQLHQQLEQVEALEENGEGAVSTPEVVAVEDLNERRQLEQESGRNPFSITTHRTNYLFPVSYNANPNKENFRGVSADSPPDNTELKFQFSAKVNLAEDVLWGGYGDVYFGYTQRSWWQAYNTEASSPFRETNYEPEIFIDIDAPWDALGWVNTLNRVAVNHQSNGRSDPLSRSWNRVYLESIFQRGDWAVTLAPHWRIPESEGTDDNPDIERYMGYGDIRVAKRLENNHEISGQLRGNPSAGNMGTQIDYSWPAFNSLRAYIQYYHGYGESLIDYDNRVHRLSIGFSLNPLFSPSGLNR</sequence>
<feature type="active site" description="Proton acceptor" evidence="18">
    <location>
        <position position="204"/>
    </location>
</feature>
<dbReference type="GO" id="GO:0008970">
    <property type="term" value="F:phospholipase A1 activity"/>
    <property type="evidence" value="ECO:0007669"/>
    <property type="project" value="UniProtKB-EC"/>
</dbReference>
<dbReference type="InterPro" id="IPR036541">
    <property type="entry name" value="PLipase_A1_sf"/>
</dbReference>
<keyword evidence="8" id="KW-1134">Transmembrane beta strand</keyword>